<dbReference type="InterPro" id="IPR034405">
    <property type="entry name" value="F420"/>
</dbReference>
<dbReference type="InterPro" id="IPR007197">
    <property type="entry name" value="rSAM"/>
</dbReference>
<dbReference type="GO" id="GO:0016765">
    <property type="term" value="F:transferase activity, transferring alkyl or aryl (other than methyl) groups"/>
    <property type="evidence" value="ECO:0007669"/>
    <property type="project" value="InterPro"/>
</dbReference>
<dbReference type="SFLD" id="SFLDS00029">
    <property type="entry name" value="Radical_SAM"/>
    <property type="match status" value="1"/>
</dbReference>
<dbReference type="Proteomes" id="UP000595564">
    <property type="component" value="Chromosome"/>
</dbReference>
<dbReference type="CDD" id="cd01335">
    <property type="entry name" value="Radical_SAM"/>
    <property type="match status" value="1"/>
</dbReference>
<evidence type="ECO:0000256" key="7">
    <source>
        <dbReference type="PIRSR" id="PIRSR004762-1"/>
    </source>
</evidence>
<evidence type="ECO:0000313" key="11">
    <source>
        <dbReference type="Proteomes" id="UP000595564"/>
    </source>
</evidence>
<feature type="binding site" evidence="8">
    <location>
        <position position="287"/>
    </location>
    <ligand>
        <name>(3R)-3-methyl-D-ornithine</name>
        <dbReference type="ChEBI" id="CHEBI:64642"/>
    </ligand>
</feature>
<keyword evidence="4 6" id="KW-0408">Iron</keyword>
<dbReference type="RefSeq" id="WP_201327264.1">
    <property type="nucleotide sequence ID" value="NZ_AP017470.1"/>
</dbReference>
<keyword evidence="1 6" id="KW-0004">4Fe-4S</keyword>
<comment type="function">
    <text evidence="6">Radical SAM enzyme that catalyzes the cyclization of dehypoxanthine futalosine (DHFL) into cyclic dehypoxanthine futalosine (CDHFL), a step in the biosynthesis of menaquinone (MK, vitamin K2).</text>
</comment>
<comment type="cofactor">
    <cofactor evidence="6 7">
        <name>[4Fe-4S] cluster</name>
        <dbReference type="ChEBI" id="CHEBI:49883"/>
    </cofactor>
    <text evidence="6 7">Binds 1 [4Fe-4S] cluster. The cluster is coordinated with 3 cysteines and an exchangeable S-adenosyl-L-methionine.</text>
</comment>
<feature type="binding site" evidence="8">
    <location>
        <position position="309"/>
    </location>
    <ligand>
        <name>(3R)-3-methyl-D-ornithine</name>
        <dbReference type="ChEBI" id="CHEBI:64642"/>
    </ligand>
</feature>
<comment type="catalytic activity">
    <reaction evidence="6">
        <text>dehypoxanthine futalosine + S-adenosyl-L-methionine = cyclic dehypoxanthinylfutalosinate + 5'-deoxyadenosine + L-methionine + H(+)</text>
        <dbReference type="Rhea" id="RHEA:33083"/>
        <dbReference type="ChEBI" id="CHEBI:15378"/>
        <dbReference type="ChEBI" id="CHEBI:17319"/>
        <dbReference type="ChEBI" id="CHEBI:57844"/>
        <dbReference type="ChEBI" id="CHEBI:58864"/>
        <dbReference type="ChEBI" id="CHEBI:59789"/>
        <dbReference type="ChEBI" id="CHEBI:64270"/>
        <dbReference type="EC" id="1.21.98.1"/>
    </reaction>
</comment>
<dbReference type="SFLD" id="SFLDG01389">
    <property type="entry name" value="menaquinone_synthsis_involved"/>
    <property type="match status" value="1"/>
</dbReference>
<dbReference type="HAMAP" id="MF_00992">
    <property type="entry name" value="MqnC"/>
    <property type="match status" value="1"/>
</dbReference>
<dbReference type="GO" id="GO:0009234">
    <property type="term" value="P:menaquinone biosynthetic process"/>
    <property type="evidence" value="ECO:0007669"/>
    <property type="project" value="UniProtKB-UniRule"/>
</dbReference>
<organism evidence="10 11">
    <name type="scientific">Thermotomaculum hydrothermale</name>
    <dbReference type="NCBI Taxonomy" id="981385"/>
    <lineage>
        <taxon>Bacteria</taxon>
        <taxon>Pseudomonadati</taxon>
        <taxon>Acidobacteriota</taxon>
        <taxon>Holophagae</taxon>
        <taxon>Thermotomaculales</taxon>
        <taxon>Thermotomaculaceae</taxon>
        <taxon>Thermotomaculum</taxon>
    </lineage>
</organism>
<accession>A0A7R6PI08</accession>
<feature type="binding site" evidence="8">
    <location>
        <position position="140"/>
    </location>
    <ligand>
        <name>(3R)-3-methyl-D-ornithine</name>
        <dbReference type="ChEBI" id="CHEBI:64642"/>
    </ligand>
</feature>
<dbReference type="GO" id="GO:0051539">
    <property type="term" value="F:4 iron, 4 sulfur cluster binding"/>
    <property type="evidence" value="ECO:0007669"/>
    <property type="project" value="UniProtKB-KW"/>
</dbReference>
<dbReference type="NCBIfam" id="TIGR00423">
    <property type="entry name" value="CofH family radical SAM protein"/>
    <property type="match status" value="1"/>
</dbReference>
<dbReference type="InterPro" id="IPR020050">
    <property type="entry name" value="FO_synthase_su2"/>
</dbReference>
<dbReference type="InterPro" id="IPR013785">
    <property type="entry name" value="Aldolase_TIM"/>
</dbReference>
<dbReference type="EC" id="1.21.98.1" evidence="6"/>
<evidence type="ECO:0000256" key="8">
    <source>
        <dbReference type="PIRSR" id="PIRSR004762-2"/>
    </source>
</evidence>
<dbReference type="GO" id="GO:0046992">
    <property type="term" value="F:oxidoreductase activity, acting on X-H and Y-H to form an X-Y bond"/>
    <property type="evidence" value="ECO:0007669"/>
    <property type="project" value="UniProtKB-UniRule"/>
</dbReference>
<dbReference type="PROSITE" id="PS51918">
    <property type="entry name" value="RADICAL_SAM"/>
    <property type="match status" value="1"/>
</dbReference>
<keyword evidence="3 6" id="KW-0479">Metal-binding</keyword>
<sequence length="362" mass="41375">MDRIDKIKEKVYTGNLPISDKEALTLFEYNNLLEIGHLADKVRWQIHPEKVASFVIDRNINYTDGCVTGCKFCGFHKKPEECTTLDFDTLLKKVEETVKLEGTGILLQGGMNPLLPYSFYIDMLKTIKNAFPQIDIHGFSPPEIQYFSKHFNKPVKQILEEFIEAGLDSIPGGGAEILSDRVRERISPKKCSSDEWIEVMREAHKLGLKTTATMMFGTGESFEDRIEHFRRIRELQEETGGFVAFIAWTYQIYKGRLIQFENTAYDYLKTMSIARIYLHNVPNIQASWVTQGKKIGQVGLKFGANDLGSTMIEENVVKSVGVSHTISKEEIIRLIHDAGFDAVQRRNTYGFVKKYPKERKAV</sequence>
<keyword evidence="2 6" id="KW-0949">S-adenosyl-L-methionine</keyword>
<feature type="binding site" evidence="6 7">
    <location>
        <position position="70"/>
    </location>
    <ligand>
        <name>[4Fe-4S] cluster</name>
        <dbReference type="ChEBI" id="CHEBI:49883"/>
        <note>4Fe-4S-S-AdoMet</note>
    </ligand>
</feature>
<dbReference type="InterPro" id="IPR045567">
    <property type="entry name" value="CofH/MnqC-like_C"/>
</dbReference>
<dbReference type="SFLD" id="SFLDG01064">
    <property type="entry name" value="F420__menaquinone_cofactor_bio"/>
    <property type="match status" value="1"/>
</dbReference>
<dbReference type="InterPro" id="IPR022431">
    <property type="entry name" value="Cyclic_DHFL_synthase_mqnC"/>
</dbReference>
<evidence type="ECO:0000256" key="4">
    <source>
        <dbReference type="ARBA" id="ARBA00023004"/>
    </source>
</evidence>
<gene>
    <name evidence="6 10" type="primary">mqnC</name>
    <name evidence="10" type="ORF">TTHT_1454</name>
</gene>
<dbReference type="InterPro" id="IPR006638">
    <property type="entry name" value="Elp3/MiaA/NifB-like_rSAM"/>
</dbReference>
<dbReference type="EMBL" id="AP017470">
    <property type="protein sequence ID" value="BBB32964.1"/>
    <property type="molecule type" value="Genomic_DNA"/>
</dbReference>
<dbReference type="GO" id="GO:0005506">
    <property type="term" value="F:iron ion binding"/>
    <property type="evidence" value="ECO:0007669"/>
    <property type="project" value="UniProtKB-UniRule"/>
</dbReference>
<evidence type="ECO:0000256" key="2">
    <source>
        <dbReference type="ARBA" id="ARBA00022691"/>
    </source>
</evidence>
<evidence type="ECO:0000313" key="10">
    <source>
        <dbReference type="EMBL" id="BBB32964.1"/>
    </source>
</evidence>
<evidence type="ECO:0000259" key="9">
    <source>
        <dbReference type="PROSITE" id="PS51918"/>
    </source>
</evidence>
<protein>
    <recommendedName>
        <fullName evidence="6">Cyclic dehypoxanthine futalosine synthase</fullName>
        <shortName evidence="6">Cyclic DHFL synthase</shortName>
        <ecNumber evidence="6">1.21.98.1</ecNumber>
    </recommendedName>
    <alternativeName>
        <fullName evidence="6">Dehypoxanthine futalosine cyclase</fullName>
        <shortName evidence="6">DHFL cyclase</shortName>
    </alternativeName>
    <alternativeName>
        <fullName evidence="6">Menaquinone biosynthetic enzyme MqnC</fullName>
    </alternativeName>
</protein>
<keyword evidence="6 10" id="KW-0560">Oxidoreductase</keyword>
<dbReference type="GO" id="GO:0044689">
    <property type="term" value="F:7,8-didemethyl-8-hydroxy-5-deazariboflavin synthase activity"/>
    <property type="evidence" value="ECO:0007669"/>
    <property type="project" value="TreeGrafter"/>
</dbReference>
<evidence type="ECO:0000256" key="3">
    <source>
        <dbReference type="ARBA" id="ARBA00022723"/>
    </source>
</evidence>
<feature type="binding site" evidence="8">
    <location>
        <position position="176"/>
    </location>
    <ligand>
        <name>S-adenosyl-L-methionine</name>
        <dbReference type="ChEBI" id="CHEBI:59789"/>
    </ligand>
</feature>
<name>A0A7R6PI08_9BACT</name>
<keyword evidence="5 6" id="KW-0411">Iron-sulfur</keyword>
<evidence type="ECO:0000256" key="6">
    <source>
        <dbReference type="HAMAP-Rule" id="MF_00992"/>
    </source>
</evidence>
<feature type="binding site" evidence="8">
    <location>
        <position position="72"/>
    </location>
    <ligand>
        <name>S-adenosyl-L-methionine</name>
        <dbReference type="ChEBI" id="CHEBI:59789"/>
    </ligand>
</feature>
<reference evidence="10 11" key="1">
    <citation type="journal article" date="2012" name="Extremophiles">
        <title>Thermotomaculum hydrothermale gen. nov., sp. nov., a novel heterotrophic thermophile within the phylum Acidobacteria from a deep-sea hydrothermal vent chimney in the Southern Okinawa Trough.</title>
        <authorList>
            <person name="Izumi H."/>
            <person name="Nunoura T."/>
            <person name="Miyazaki M."/>
            <person name="Mino S."/>
            <person name="Toki T."/>
            <person name="Takai K."/>
            <person name="Sako Y."/>
            <person name="Sawabe T."/>
            <person name="Nakagawa S."/>
        </authorList>
    </citation>
    <scope>NUCLEOTIDE SEQUENCE [LARGE SCALE GENOMIC DNA]</scope>
    <source>
        <strain evidence="10 11">AC55</strain>
    </source>
</reference>
<evidence type="ECO:0000256" key="5">
    <source>
        <dbReference type="ARBA" id="ARBA00023014"/>
    </source>
</evidence>
<dbReference type="SFLD" id="SFLDF00342">
    <property type="entry name" value="cyclic_dehypoxanthine_futalosi"/>
    <property type="match status" value="1"/>
</dbReference>
<keyword evidence="11" id="KW-1185">Reference proteome</keyword>
<dbReference type="Gene3D" id="3.20.20.70">
    <property type="entry name" value="Aldolase class I"/>
    <property type="match status" value="1"/>
</dbReference>
<feature type="domain" description="Radical SAM core" evidence="9">
    <location>
        <begin position="52"/>
        <end position="280"/>
    </location>
</feature>
<feature type="binding site" evidence="6 7">
    <location>
        <position position="66"/>
    </location>
    <ligand>
        <name>[4Fe-4S] cluster</name>
        <dbReference type="ChEBI" id="CHEBI:49883"/>
        <note>4Fe-4S-S-AdoMet</note>
    </ligand>
</feature>
<dbReference type="PIRSF" id="PIRSF004762">
    <property type="entry name" value="CHP00423"/>
    <property type="match status" value="1"/>
</dbReference>
<keyword evidence="6" id="KW-0474">Menaquinone biosynthesis</keyword>
<dbReference type="Pfam" id="PF04055">
    <property type="entry name" value="Radical_SAM"/>
    <property type="match status" value="1"/>
</dbReference>
<feature type="binding site" evidence="6 7">
    <location>
        <position position="73"/>
    </location>
    <ligand>
        <name>[4Fe-4S] cluster</name>
        <dbReference type="ChEBI" id="CHEBI:49883"/>
        <note>4Fe-4S-S-AdoMet</note>
    </ligand>
</feature>
<dbReference type="NCBIfam" id="TIGR03699">
    <property type="entry name" value="menaquin_MqnC"/>
    <property type="match status" value="1"/>
</dbReference>
<dbReference type="KEGG" id="thyd:TTHT_1454"/>
<comment type="similarity">
    <text evidence="6">Belongs to the radical SAM superfamily. MqnC family.</text>
</comment>
<dbReference type="SMART" id="SM00729">
    <property type="entry name" value="Elp3"/>
    <property type="match status" value="1"/>
</dbReference>
<dbReference type="PANTHER" id="PTHR43076:SF1">
    <property type="entry name" value="LIPOYL SYNTHASE 2"/>
    <property type="match status" value="1"/>
</dbReference>
<dbReference type="PANTHER" id="PTHR43076">
    <property type="entry name" value="FO SYNTHASE (COFH)"/>
    <property type="match status" value="1"/>
</dbReference>
<dbReference type="SUPFAM" id="SSF102114">
    <property type="entry name" value="Radical SAM enzymes"/>
    <property type="match status" value="1"/>
</dbReference>
<dbReference type="InterPro" id="IPR058240">
    <property type="entry name" value="rSAM_sf"/>
</dbReference>
<dbReference type="UniPathway" id="UPA00079"/>
<dbReference type="Pfam" id="PF19288">
    <property type="entry name" value="CofH_C"/>
    <property type="match status" value="1"/>
</dbReference>
<dbReference type="AlphaFoldDB" id="A0A7R6PI08"/>
<evidence type="ECO:0000256" key="1">
    <source>
        <dbReference type="ARBA" id="ARBA00022485"/>
    </source>
</evidence>
<proteinExistence type="inferred from homology"/>
<dbReference type="SFLD" id="SFLDF00343">
    <property type="entry name" value="aminofutalosine_synthase_(mqnE"/>
    <property type="match status" value="1"/>
</dbReference>
<comment type="pathway">
    <text evidence="6">Quinol/quinone metabolism; menaquinone biosynthesis.</text>
</comment>